<evidence type="ECO:0000256" key="4">
    <source>
        <dbReference type="ARBA" id="ARBA00023150"/>
    </source>
</evidence>
<dbReference type="Gene3D" id="2.170.190.11">
    <property type="entry name" value="Molybdopterin biosynthesis moea protein, domain 3"/>
    <property type="match status" value="1"/>
</dbReference>
<dbReference type="GO" id="GO:0046872">
    <property type="term" value="F:metal ion binding"/>
    <property type="evidence" value="ECO:0007669"/>
    <property type="project" value="UniProtKB-UniRule"/>
</dbReference>
<dbReference type="InterPro" id="IPR038987">
    <property type="entry name" value="MoeA-like"/>
</dbReference>
<keyword evidence="6 8" id="KW-0808">Transferase</keyword>
<dbReference type="GO" id="GO:0005829">
    <property type="term" value="C:cytosol"/>
    <property type="evidence" value="ECO:0007669"/>
    <property type="project" value="TreeGrafter"/>
</dbReference>
<dbReference type="SUPFAM" id="SSF63882">
    <property type="entry name" value="MoeA N-terminal region -like"/>
    <property type="match status" value="1"/>
</dbReference>
<dbReference type="Pfam" id="PF00994">
    <property type="entry name" value="MoCF_biosynth"/>
    <property type="match status" value="1"/>
</dbReference>
<evidence type="ECO:0000256" key="5">
    <source>
        <dbReference type="ARBA" id="ARBA00047317"/>
    </source>
</evidence>
<dbReference type="CDD" id="cd00887">
    <property type="entry name" value="MoeA"/>
    <property type="match status" value="1"/>
</dbReference>
<dbReference type="NCBIfam" id="NF045515">
    <property type="entry name" value="Glp_gephyrin"/>
    <property type="match status" value="1"/>
</dbReference>
<keyword evidence="6" id="KW-0460">Magnesium</keyword>
<dbReference type="PANTHER" id="PTHR10192:SF5">
    <property type="entry name" value="GEPHYRIN"/>
    <property type="match status" value="1"/>
</dbReference>
<organism evidence="8 9">
    <name type="scientific">Thalassovita mediterranea</name>
    <dbReference type="NCBI Taxonomy" id="340021"/>
    <lineage>
        <taxon>Bacteria</taxon>
        <taxon>Pseudomonadati</taxon>
        <taxon>Pseudomonadota</taxon>
        <taxon>Alphaproteobacteria</taxon>
        <taxon>Rhodobacterales</taxon>
        <taxon>Roseobacteraceae</taxon>
        <taxon>Thalassovita</taxon>
    </lineage>
</organism>
<comment type="similarity">
    <text evidence="3 6">Belongs to the MoeA family.</text>
</comment>
<dbReference type="SUPFAM" id="SSF53218">
    <property type="entry name" value="Molybdenum cofactor biosynthesis proteins"/>
    <property type="match status" value="1"/>
</dbReference>
<proteinExistence type="inferred from homology"/>
<keyword evidence="4 6" id="KW-0501">Molybdenum cofactor biosynthesis</keyword>
<dbReference type="SUPFAM" id="SSF63867">
    <property type="entry name" value="MoeA C-terminal domain-like"/>
    <property type="match status" value="1"/>
</dbReference>
<evidence type="ECO:0000313" key="9">
    <source>
        <dbReference type="Proteomes" id="UP000051681"/>
    </source>
</evidence>
<reference evidence="8 9" key="1">
    <citation type="submission" date="2015-09" db="EMBL/GenBank/DDBJ databases">
        <authorList>
            <consortium name="Swine Surveillance"/>
        </authorList>
    </citation>
    <scope>NUCLEOTIDE SEQUENCE [LARGE SCALE GENOMIC DNA]</scope>
    <source>
        <strain evidence="8 9">CECT 8383</strain>
    </source>
</reference>
<gene>
    <name evidence="8" type="primary">moeA_1</name>
    <name evidence="8" type="ORF">TM5383_00629</name>
</gene>
<dbReference type="InterPro" id="IPR005110">
    <property type="entry name" value="MoeA_linker/N"/>
</dbReference>
<dbReference type="Gene3D" id="3.40.980.10">
    <property type="entry name" value="MoaB/Mog-like domain"/>
    <property type="match status" value="1"/>
</dbReference>
<dbReference type="OrthoDB" id="9804758at2"/>
<keyword evidence="6" id="KW-0479">Metal-binding</keyword>
<evidence type="ECO:0000256" key="1">
    <source>
        <dbReference type="ARBA" id="ARBA00002901"/>
    </source>
</evidence>
<comment type="function">
    <text evidence="1 6">Catalyzes the insertion of molybdate into adenylated molybdopterin with the concomitant release of AMP.</text>
</comment>
<evidence type="ECO:0000313" key="8">
    <source>
        <dbReference type="EMBL" id="CUH83441.1"/>
    </source>
</evidence>
<evidence type="ECO:0000259" key="7">
    <source>
        <dbReference type="SMART" id="SM00852"/>
    </source>
</evidence>
<dbReference type="InterPro" id="IPR036425">
    <property type="entry name" value="MoaB/Mog-like_dom_sf"/>
</dbReference>
<dbReference type="InterPro" id="IPR036135">
    <property type="entry name" value="MoeA_linker/N_sf"/>
</dbReference>
<evidence type="ECO:0000256" key="2">
    <source>
        <dbReference type="ARBA" id="ARBA00005046"/>
    </source>
</evidence>
<accession>A0A0P1GMG8</accession>
<dbReference type="Gene3D" id="2.40.340.10">
    <property type="entry name" value="MoeA, C-terminal, domain IV"/>
    <property type="match status" value="1"/>
</dbReference>
<comment type="cofactor">
    <cofactor evidence="6">
        <name>Mg(2+)</name>
        <dbReference type="ChEBI" id="CHEBI:18420"/>
    </cofactor>
</comment>
<comment type="catalytic activity">
    <reaction evidence="5">
        <text>adenylyl-molybdopterin + molybdate = Mo-molybdopterin + AMP + H(+)</text>
        <dbReference type="Rhea" id="RHEA:35047"/>
        <dbReference type="ChEBI" id="CHEBI:15378"/>
        <dbReference type="ChEBI" id="CHEBI:36264"/>
        <dbReference type="ChEBI" id="CHEBI:62727"/>
        <dbReference type="ChEBI" id="CHEBI:71302"/>
        <dbReference type="ChEBI" id="CHEBI:456215"/>
        <dbReference type="EC" id="2.10.1.1"/>
    </reaction>
</comment>
<dbReference type="STRING" id="340021.TM5383_00629"/>
<dbReference type="Proteomes" id="UP000051681">
    <property type="component" value="Unassembled WGS sequence"/>
</dbReference>
<name>A0A0P1GMG8_9RHOB</name>
<dbReference type="EC" id="2.10.1.1" evidence="6"/>
<dbReference type="AlphaFoldDB" id="A0A0P1GMG8"/>
<dbReference type="SMART" id="SM00852">
    <property type="entry name" value="MoCF_biosynth"/>
    <property type="match status" value="1"/>
</dbReference>
<dbReference type="Pfam" id="PF03454">
    <property type="entry name" value="MoeA_C"/>
    <property type="match status" value="1"/>
</dbReference>
<feature type="domain" description="MoaB/Mog" evidence="7">
    <location>
        <begin position="173"/>
        <end position="314"/>
    </location>
</feature>
<sequence>MIPVADALAHLFALTPRLGSETVPLVQAAGRVLAEEVSAKRTQPPFAASAMDGYAVHRDAVAIGAQFIVVGEAAAGQRFDGTVGEGDAIRIFTGAPLPDGDFFVVIQEDVDRNADTITIARAPGSNDNIRPAGGDFTEGTVLSAPRILSPADIALLAAMNIAEVPVAKRPDVALISTGNELVMPGETPGPDQIIASNTFGLKAMLDQHGAHCRILPIARDDVDSLKTAFDLAKGADLVITIGGASVGDHDLVAPVLADLGTQRSFYKVAMRPGKPLMAGQMPPEHGGAMMIGLPGNPVSAMVCGAIFLLPVVRAMQGLPTQAQPRKIATLTADLRSNGPREHYMRALVTDGKITVFDRQDSSLLSVLAAANALVVCPPNSDAKPAGSTVEYIEF</sequence>
<dbReference type="GO" id="GO:0061599">
    <property type="term" value="F:molybdopterin molybdotransferase activity"/>
    <property type="evidence" value="ECO:0007669"/>
    <property type="project" value="UniProtKB-UniRule"/>
</dbReference>
<keyword evidence="6" id="KW-0500">Molybdenum</keyword>
<keyword evidence="9" id="KW-1185">Reference proteome</keyword>
<dbReference type="UniPathway" id="UPA00344"/>
<dbReference type="EMBL" id="CYSF01000005">
    <property type="protein sequence ID" value="CUH83441.1"/>
    <property type="molecule type" value="Genomic_DNA"/>
</dbReference>
<dbReference type="PANTHER" id="PTHR10192">
    <property type="entry name" value="MOLYBDOPTERIN BIOSYNTHESIS PROTEIN"/>
    <property type="match status" value="1"/>
</dbReference>
<comment type="pathway">
    <text evidence="2 6">Cofactor biosynthesis; molybdopterin biosynthesis.</text>
</comment>
<protein>
    <recommendedName>
        <fullName evidence="6">Molybdopterin molybdenumtransferase</fullName>
        <ecNumber evidence="6">2.10.1.1</ecNumber>
    </recommendedName>
</protein>
<evidence type="ECO:0000256" key="6">
    <source>
        <dbReference type="RuleBase" id="RU365090"/>
    </source>
</evidence>
<dbReference type="GO" id="GO:0006777">
    <property type="term" value="P:Mo-molybdopterin cofactor biosynthetic process"/>
    <property type="evidence" value="ECO:0007669"/>
    <property type="project" value="UniProtKB-UniRule"/>
</dbReference>
<dbReference type="InterPro" id="IPR005111">
    <property type="entry name" value="MoeA_C_domain_IV"/>
</dbReference>
<dbReference type="Pfam" id="PF03453">
    <property type="entry name" value="MoeA_N"/>
    <property type="match status" value="1"/>
</dbReference>
<dbReference type="InterPro" id="IPR036688">
    <property type="entry name" value="MoeA_C_domain_IV_sf"/>
</dbReference>
<evidence type="ECO:0000256" key="3">
    <source>
        <dbReference type="ARBA" id="ARBA00010763"/>
    </source>
</evidence>
<dbReference type="Gene3D" id="3.90.105.10">
    <property type="entry name" value="Molybdopterin biosynthesis moea protein, domain 2"/>
    <property type="match status" value="1"/>
</dbReference>
<dbReference type="InterPro" id="IPR001453">
    <property type="entry name" value="MoaB/Mog_dom"/>
</dbReference>
<dbReference type="RefSeq" id="WP_058317602.1">
    <property type="nucleotide sequence ID" value="NZ_CYSF01000005.1"/>
</dbReference>